<keyword evidence="3" id="KW-1185">Reference proteome</keyword>
<evidence type="ECO:0000313" key="2">
    <source>
        <dbReference type="EMBL" id="MCP1170028.1"/>
    </source>
</evidence>
<dbReference type="AlphaFoldDB" id="A0A9X2FZL0"/>
<protein>
    <submittedName>
        <fullName evidence="2">Uncharacterized protein</fullName>
    </submittedName>
</protein>
<dbReference type="EMBL" id="JAMYXC010000258">
    <property type="protein sequence ID" value="MCP1170028.1"/>
    <property type="molecule type" value="Genomic_DNA"/>
</dbReference>
<name>A0A9X2FZL0_9RHOB</name>
<dbReference type="Proteomes" id="UP001139477">
    <property type="component" value="Unassembled WGS sequence"/>
</dbReference>
<proteinExistence type="predicted"/>
<dbReference type="RefSeq" id="WP_253334253.1">
    <property type="nucleotide sequence ID" value="NZ_JAMYXC010000258.1"/>
</dbReference>
<evidence type="ECO:0000256" key="1">
    <source>
        <dbReference type="SAM" id="MobiDB-lite"/>
    </source>
</evidence>
<organism evidence="2 3">
    <name type="scientific">Limimaricola litoreus</name>
    <dbReference type="NCBI Taxonomy" id="2955316"/>
    <lineage>
        <taxon>Bacteria</taxon>
        <taxon>Pseudomonadati</taxon>
        <taxon>Pseudomonadota</taxon>
        <taxon>Alphaproteobacteria</taxon>
        <taxon>Rhodobacterales</taxon>
        <taxon>Paracoccaceae</taxon>
        <taxon>Limimaricola</taxon>
    </lineage>
</organism>
<sequence>MAFDPACAVLRFGTGLSPRLPLPASTAAMLAALLGPDELARRHPIPAFGKTQPDLADSRAAQRNYRKSRGTENEEAVRSAFKTLRRDAAALTQRSFVAGIEAPEGGLRERLTRF</sequence>
<accession>A0A9X2FZL0</accession>
<feature type="region of interest" description="Disordered" evidence="1">
    <location>
        <begin position="44"/>
        <end position="76"/>
    </location>
</feature>
<comment type="caution">
    <text evidence="2">The sequence shown here is derived from an EMBL/GenBank/DDBJ whole genome shotgun (WGS) entry which is preliminary data.</text>
</comment>
<evidence type="ECO:0000313" key="3">
    <source>
        <dbReference type="Proteomes" id="UP001139477"/>
    </source>
</evidence>
<reference evidence="2" key="1">
    <citation type="submission" date="2022-06" db="EMBL/GenBank/DDBJ databases">
        <title>Limimaricola sediminis sp. nov., isolated from an intertidal sediment.</title>
        <authorList>
            <person name="Shao X."/>
        </authorList>
    </citation>
    <scope>NUCLEOTIDE SEQUENCE</scope>
    <source>
        <strain evidence="2">ASW11-118</strain>
    </source>
</reference>
<gene>
    <name evidence="2" type="ORF">NHG85_16090</name>
</gene>